<organism evidence="1 2">
    <name type="scientific">Anabas testudineus</name>
    <name type="common">Climbing perch</name>
    <name type="synonym">Anthias testudineus</name>
    <dbReference type="NCBI Taxonomy" id="64144"/>
    <lineage>
        <taxon>Eukaryota</taxon>
        <taxon>Metazoa</taxon>
        <taxon>Chordata</taxon>
        <taxon>Craniata</taxon>
        <taxon>Vertebrata</taxon>
        <taxon>Euteleostomi</taxon>
        <taxon>Actinopterygii</taxon>
        <taxon>Neopterygii</taxon>
        <taxon>Teleostei</taxon>
        <taxon>Neoteleostei</taxon>
        <taxon>Acanthomorphata</taxon>
        <taxon>Anabantaria</taxon>
        <taxon>Anabantiformes</taxon>
        <taxon>Anabantoidei</taxon>
        <taxon>Anabantidae</taxon>
        <taxon>Anabas</taxon>
    </lineage>
</organism>
<evidence type="ECO:0000313" key="1">
    <source>
        <dbReference type="Ensembl" id="ENSATEP00000037126.1"/>
    </source>
</evidence>
<accession>A0A7N5ZVE6</accession>
<dbReference type="Ensembl" id="ENSATET00000047039.1">
    <property type="protein sequence ID" value="ENSATEP00000037126.1"/>
    <property type="gene ID" value="ENSATEG00000029129.1"/>
</dbReference>
<dbReference type="AlphaFoldDB" id="A0A7N5ZVE6"/>
<protein>
    <submittedName>
        <fullName evidence="1">Uncharacterized protein</fullName>
    </submittedName>
</protein>
<reference evidence="1" key="3">
    <citation type="submission" date="2025-09" db="UniProtKB">
        <authorList>
            <consortium name="Ensembl"/>
        </authorList>
    </citation>
    <scope>IDENTIFICATION</scope>
</reference>
<proteinExistence type="predicted"/>
<evidence type="ECO:0000313" key="2">
    <source>
        <dbReference type="Proteomes" id="UP000265040"/>
    </source>
</evidence>
<reference evidence="1" key="1">
    <citation type="submission" date="2021-04" db="EMBL/GenBank/DDBJ databases">
        <authorList>
            <consortium name="Wellcome Sanger Institute Data Sharing"/>
        </authorList>
    </citation>
    <scope>NUCLEOTIDE SEQUENCE [LARGE SCALE GENOMIC DNA]</scope>
</reference>
<reference evidence="1" key="2">
    <citation type="submission" date="2025-08" db="UniProtKB">
        <authorList>
            <consortium name="Ensembl"/>
        </authorList>
    </citation>
    <scope>IDENTIFICATION</scope>
</reference>
<name>A0A7N5ZVE6_ANATE</name>
<keyword evidence="2" id="KW-1185">Reference proteome</keyword>
<dbReference type="Proteomes" id="UP000265040">
    <property type="component" value="Chromosome 12"/>
</dbReference>
<sequence>CPVLYSNVISSSRHKSVLFALVWQWDLKPSLCPEAIIQAELLPVLRGAASSCLGLASLQQRCV</sequence>
<dbReference type="InParanoid" id="A0A7N5ZVE6"/>